<evidence type="ECO:0000256" key="5">
    <source>
        <dbReference type="ARBA" id="ARBA00023136"/>
    </source>
</evidence>
<gene>
    <name evidence="7" type="ORF">ABVT11_02400</name>
</gene>
<accession>A0ABV2CL87</accession>
<evidence type="ECO:0000256" key="4">
    <source>
        <dbReference type="ARBA" id="ARBA00022989"/>
    </source>
</evidence>
<dbReference type="EMBL" id="JBEWLZ010000001">
    <property type="protein sequence ID" value="MET1488662.1"/>
    <property type="molecule type" value="Genomic_DNA"/>
</dbReference>
<dbReference type="InterPro" id="IPR001123">
    <property type="entry name" value="LeuE-type"/>
</dbReference>
<evidence type="ECO:0000256" key="1">
    <source>
        <dbReference type="ARBA" id="ARBA00004651"/>
    </source>
</evidence>
<proteinExistence type="predicted"/>
<dbReference type="Pfam" id="PF01810">
    <property type="entry name" value="LysE"/>
    <property type="match status" value="1"/>
</dbReference>
<dbReference type="Proteomes" id="UP001548590">
    <property type="component" value="Unassembled WGS sequence"/>
</dbReference>
<feature type="transmembrane region" description="Helical" evidence="6">
    <location>
        <begin position="178"/>
        <end position="198"/>
    </location>
</feature>
<protein>
    <submittedName>
        <fullName evidence="7">LysE/ArgO family amino acid transporter</fullName>
    </submittedName>
</protein>
<dbReference type="PANTHER" id="PTHR30086:SF20">
    <property type="entry name" value="ARGININE EXPORTER PROTEIN ARGO-RELATED"/>
    <property type="match status" value="1"/>
</dbReference>
<keyword evidence="5 6" id="KW-0472">Membrane</keyword>
<evidence type="ECO:0000256" key="6">
    <source>
        <dbReference type="SAM" id="Phobius"/>
    </source>
</evidence>
<evidence type="ECO:0000313" key="8">
    <source>
        <dbReference type="Proteomes" id="UP001548590"/>
    </source>
</evidence>
<feature type="transmembrane region" description="Helical" evidence="6">
    <location>
        <begin position="110"/>
        <end position="133"/>
    </location>
</feature>
<evidence type="ECO:0000313" key="7">
    <source>
        <dbReference type="EMBL" id="MET1488662.1"/>
    </source>
</evidence>
<comment type="caution">
    <text evidence="7">The sequence shown here is derived from an EMBL/GenBank/DDBJ whole genome shotgun (WGS) entry which is preliminary data.</text>
</comment>
<keyword evidence="3 6" id="KW-0812">Transmembrane</keyword>
<name>A0ABV2CL87_9RHOO</name>
<feature type="transmembrane region" description="Helical" evidence="6">
    <location>
        <begin position="67"/>
        <end position="84"/>
    </location>
</feature>
<keyword evidence="4 6" id="KW-1133">Transmembrane helix</keyword>
<evidence type="ECO:0000256" key="3">
    <source>
        <dbReference type="ARBA" id="ARBA00022692"/>
    </source>
</evidence>
<organism evidence="7 8">
    <name type="scientific">Uliginosibacterium paludis</name>
    <dbReference type="NCBI Taxonomy" id="1615952"/>
    <lineage>
        <taxon>Bacteria</taxon>
        <taxon>Pseudomonadati</taxon>
        <taxon>Pseudomonadota</taxon>
        <taxon>Betaproteobacteria</taxon>
        <taxon>Rhodocyclales</taxon>
        <taxon>Zoogloeaceae</taxon>
        <taxon>Uliginosibacterium</taxon>
    </lineage>
</organism>
<comment type="subcellular location">
    <subcellularLocation>
        <location evidence="1">Cell membrane</location>
        <topology evidence="1">Multi-pass membrane protein</topology>
    </subcellularLocation>
</comment>
<sequence>MNSFVQGFTVCGGLILAIGAQNAHVLRMGLSRQHVLPTVLICALSDALLIGLGIAGMGALLDRWPEAVRLATWAGAAFLFWYAINSLRSALAPRSMEVGLNEQAISLRRAVWLVLAFTYLNPHAYLDTVVLIGSIGAHLASDQRWIFWGGCISASVLWFSALGFGASRLTPFFSRPSSWRVLDGLIGIGMGSLAFNLIR</sequence>
<keyword evidence="2" id="KW-1003">Cell membrane</keyword>
<reference evidence="7 8" key="1">
    <citation type="submission" date="2024-07" db="EMBL/GenBank/DDBJ databases">
        <title>Uliginosibacterium paludis KCTC:42655.</title>
        <authorList>
            <person name="Kim M.K."/>
        </authorList>
    </citation>
    <scope>NUCLEOTIDE SEQUENCE [LARGE SCALE GENOMIC DNA]</scope>
    <source>
        <strain evidence="7 8">KCTC 42655</strain>
    </source>
</reference>
<keyword evidence="8" id="KW-1185">Reference proteome</keyword>
<feature type="transmembrane region" description="Helical" evidence="6">
    <location>
        <begin position="145"/>
        <end position="166"/>
    </location>
</feature>
<feature type="transmembrane region" description="Helical" evidence="6">
    <location>
        <begin position="35"/>
        <end position="55"/>
    </location>
</feature>
<dbReference type="PANTHER" id="PTHR30086">
    <property type="entry name" value="ARGININE EXPORTER PROTEIN ARGO"/>
    <property type="match status" value="1"/>
</dbReference>
<evidence type="ECO:0000256" key="2">
    <source>
        <dbReference type="ARBA" id="ARBA00022475"/>
    </source>
</evidence>
<dbReference type="RefSeq" id="WP_345926974.1">
    <property type="nucleotide sequence ID" value="NZ_JBDIVF010000003.1"/>
</dbReference>